<dbReference type="InterPro" id="IPR013098">
    <property type="entry name" value="Ig_I-set"/>
</dbReference>
<dbReference type="SMART" id="SM00409">
    <property type="entry name" value="IG"/>
    <property type="match status" value="5"/>
</dbReference>
<dbReference type="PANTHER" id="PTHR11640:SF154">
    <property type="entry name" value="IRREGULAR CHIASM C-ROUGHEST PROTEIN-LIKE PROTEIN"/>
    <property type="match status" value="1"/>
</dbReference>
<dbReference type="GO" id="GO:0005911">
    <property type="term" value="C:cell-cell junction"/>
    <property type="evidence" value="ECO:0007669"/>
    <property type="project" value="TreeGrafter"/>
</dbReference>
<dbReference type="Pfam" id="PF13927">
    <property type="entry name" value="Ig_3"/>
    <property type="match status" value="2"/>
</dbReference>
<organism evidence="10">
    <name type="scientific">Cacopsylla melanoneura</name>
    <dbReference type="NCBI Taxonomy" id="428564"/>
    <lineage>
        <taxon>Eukaryota</taxon>
        <taxon>Metazoa</taxon>
        <taxon>Ecdysozoa</taxon>
        <taxon>Arthropoda</taxon>
        <taxon>Hexapoda</taxon>
        <taxon>Insecta</taxon>
        <taxon>Pterygota</taxon>
        <taxon>Neoptera</taxon>
        <taxon>Paraneoptera</taxon>
        <taxon>Hemiptera</taxon>
        <taxon>Sternorrhyncha</taxon>
        <taxon>Psylloidea</taxon>
        <taxon>Psyllidae</taxon>
        <taxon>Psyllinae</taxon>
        <taxon>Cacopsylla</taxon>
    </lineage>
</organism>
<dbReference type="InterPro" id="IPR013162">
    <property type="entry name" value="CD80_C2-set"/>
</dbReference>
<evidence type="ECO:0000259" key="9">
    <source>
        <dbReference type="PROSITE" id="PS50835"/>
    </source>
</evidence>
<keyword evidence="7" id="KW-1133">Transmembrane helix</keyword>
<comment type="subcellular location">
    <subcellularLocation>
        <location evidence="1">Membrane</location>
        <topology evidence="1">Single-pass type I membrane protein</topology>
    </subcellularLocation>
</comment>
<feature type="transmembrane region" description="Helical" evidence="7">
    <location>
        <begin position="537"/>
        <end position="564"/>
    </location>
</feature>
<feature type="signal peptide" evidence="8">
    <location>
        <begin position="1"/>
        <end position="24"/>
    </location>
</feature>
<keyword evidence="8" id="KW-0732">Signal</keyword>
<feature type="domain" description="Ig-like" evidence="9">
    <location>
        <begin position="328"/>
        <end position="420"/>
    </location>
</feature>
<dbReference type="SMART" id="SM00408">
    <property type="entry name" value="IGc2"/>
    <property type="match status" value="2"/>
</dbReference>
<evidence type="ECO:0000256" key="2">
    <source>
        <dbReference type="ARBA" id="ARBA00023136"/>
    </source>
</evidence>
<evidence type="ECO:0000313" key="10">
    <source>
        <dbReference type="EMBL" id="CAG6629412.1"/>
    </source>
</evidence>
<dbReference type="InterPro" id="IPR036179">
    <property type="entry name" value="Ig-like_dom_sf"/>
</dbReference>
<proteinExistence type="predicted"/>
<feature type="domain" description="Ig-like" evidence="9">
    <location>
        <begin position="241"/>
        <end position="319"/>
    </location>
</feature>
<evidence type="ECO:0000256" key="3">
    <source>
        <dbReference type="ARBA" id="ARBA00023157"/>
    </source>
</evidence>
<name>A0A8D8QDG7_9HEMI</name>
<dbReference type="Pfam" id="PF07679">
    <property type="entry name" value="I-set"/>
    <property type="match status" value="1"/>
</dbReference>
<keyword evidence="2 7" id="KW-0472">Membrane</keyword>
<feature type="region of interest" description="Disordered" evidence="6">
    <location>
        <begin position="802"/>
        <end position="821"/>
    </location>
</feature>
<feature type="domain" description="Ig-like" evidence="9">
    <location>
        <begin position="5"/>
        <end position="116"/>
    </location>
</feature>
<keyword evidence="4" id="KW-0325">Glycoprotein</keyword>
<evidence type="ECO:0000256" key="1">
    <source>
        <dbReference type="ARBA" id="ARBA00004479"/>
    </source>
</evidence>
<feature type="domain" description="Ig-like" evidence="9">
    <location>
        <begin position="131"/>
        <end position="238"/>
    </location>
</feature>
<dbReference type="CDD" id="cd00096">
    <property type="entry name" value="Ig"/>
    <property type="match status" value="2"/>
</dbReference>
<dbReference type="GO" id="GO:0050839">
    <property type="term" value="F:cell adhesion molecule binding"/>
    <property type="evidence" value="ECO:0007669"/>
    <property type="project" value="TreeGrafter"/>
</dbReference>
<feature type="region of interest" description="Disordered" evidence="6">
    <location>
        <begin position="625"/>
        <end position="686"/>
    </location>
</feature>
<evidence type="ECO:0000256" key="7">
    <source>
        <dbReference type="SAM" id="Phobius"/>
    </source>
</evidence>
<evidence type="ECO:0000256" key="4">
    <source>
        <dbReference type="ARBA" id="ARBA00023180"/>
    </source>
</evidence>
<dbReference type="PROSITE" id="PS50835">
    <property type="entry name" value="IG_LIKE"/>
    <property type="match status" value="4"/>
</dbReference>
<dbReference type="SUPFAM" id="SSF48726">
    <property type="entry name" value="Immunoglobulin"/>
    <property type="match status" value="5"/>
</dbReference>
<keyword evidence="5" id="KW-0393">Immunoglobulin domain</keyword>
<dbReference type="InterPro" id="IPR013783">
    <property type="entry name" value="Ig-like_fold"/>
</dbReference>
<dbReference type="InterPro" id="IPR003598">
    <property type="entry name" value="Ig_sub2"/>
</dbReference>
<evidence type="ECO:0000256" key="5">
    <source>
        <dbReference type="ARBA" id="ARBA00023319"/>
    </source>
</evidence>
<dbReference type="Pfam" id="PF08205">
    <property type="entry name" value="C2-set_2"/>
    <property type="match status" value="1"/>
</dbReference>
<dbReference type="GO" id="GO:0005886">
    <property type="term" value="C:plasma membrane"/>
    <property type="evidence" value="ECO:0007669"/>
    <property type="project" value="TreeGrafter"/>
</dbReference>
<dbReference type="InterPro" id="IPR051275">
    <property type="entry name" value="Cell_adhesion_signaling"/>
</dbReference>
<feature type="compositionally biased region" description="Basic residues" evidence="6">
    <location>
        <begin position="665"/>
        <end position="683"/>
    </location>
</feature>
<feature type="compositionally biased region" description="Acidic residues" evidence="6">
    <location>
        <begin position="648"/>
        <end position="660"/>
    </location>
</feature>
<dbReference type="InterPro" id="IPR007110">
    <property type="entry name" value="Ig-like_dom"/>
</dbReference>
<reference evidence="10" key="1">
    <citation type="submission" date="2021-05" db="EMBL/GenBank/DDBJ databases">
        <authorList>
            <person name="Alioto T."/>
            <person name="Alioto T."/>
            <person name="Gomez Garrido J."/>
        </authorList>
    </citation>
    <scope>NUCLEOTIDE SEQUENCE</scope>
</reference>
<dbReference type="PANTHER" id="PTHR11640">
    <property type="entry name" value="NEPHRIN"/>
    <property type="match status" value="1"/>
</dbReference>
<dbReference type="EMBL" id="HBUF01070665">
    <property type="protein sequence ID" value="CAG6629412.1"/>
    <property type="molecule type" value="Transcribed_RNA"/>
</dbReference>
<keyword evidence="7" id="KW-0812">Transmembrane</keyword>
<evidence type="ECO:0000256" key="8">
    <source>
        <dbReference type="SAM" id="SignalP"/>
    </source>
</evidence>
<accession>A0A8D8QDG7</accession>
<dbReference type="GO" id="GO:0098609">
    <property type="term" value="P:cell-cell adhesion"/>
    <property type="evidence" value="ECO:0007669"/>
    <property type="project" value="TreeGrafter"/>
</dbReference>
<feature type="chain" id="PRO_5034652618" evidence="8">
    <location>
        <begin position="25"/>
        <end position="871"/>
    </location>
</feature>
<dbReference type="Gene3D" id="2.60.40.10">
    <property type="entry name" value="Immunoglobulins"/>
    <property type="match status" value="6"/>
</dbReference>
<dbReference type="InterPro" id="IPR003599">
    <property type="entry name" value="Ig_sub"/>
</dbReference>
<keyword evidence="3" id="KW-1015">Disulfide bond</keyword>
<protein>
    <submittedName>
        <fullName evidence="10">Kin of IRRE-like protein 3</fullName>
    </submittedName>
</protein>
<dbReference type="AlphaFoldDB" id="A0A8D8QDG7"/>
<dbReference type="PROSITE" id="PS51257">
    <property type="entry name" value="PROKAR_LIPOPROTEIN"/>
    <property type="match status" value="1"/>
</dbReference>
<evidence type="ECO:0000256" key="6">
    <source>
        <dbReference type="SAM" id="MobiDB-lite"/>
    </source>
</evidence>
<sequence>MKEKPRSNLLLFGLFWIQITGISCLQTFDREPVSTEVNPGSDTKLDCKVLNKKGSCSWQKDNKPVGIYFKKYEWVNADETSGDCSLWIRSATLDFDDGEWECQITASDFTTQDALTSRPVRLIVRVEPQAPRIEYKASAVLPGHNVTVKAGEKASVKCVSRYGNPPAKLKWFLGDDEIVAKSNQSNSPEVDNRRTWSAVSIVEIAAEKAMNGRMLRCVALHESYPAKSMGVDVRLDVTYSPEVRLVGTPPNDVEEGRDHVVLKCITDSNPPASVIWRRVGKQEIASLEESLQFRPVFRRDSGTYTCQAQNSIGSSQPISVALDVKYAPDIESIRPDRVTTSQLFHPVTFTCAANGNPAPSYEWIQKIPTSLQGEFIEVIRSSESRLHIANITYEHQGEYFCRATNVINGNEKRKLSDGITLQVVGPPHIIRHVGGREIVVMRGEDALVRLVVCADPRPRNSTWLWGSVQVQPGSGVGKYQADDLNQDRREDCYEARLHISDVDIADSRNYYLSVENDRGYDKYGVHLAVRGSYQEPLAMATLLSIATGCLLVFLLCVLMAVYAIRSERCCFGRKCRGDFRPTDLESEKSDIDSTMGRKTPRIEASMMGNGPITIPGEAMYCSSPARRQHPQHTILAGSSPEAIKTEQDYEEDDEEDEEEEEMHRNTKKRKSNTSRSSKRKLHKNKEQINVFADLQVPSVSNNGCTMSSLHYYNKSYHNKPYSTLDNHQTNNSYERNRKIAYDINAYDKKLLQDTGPYDRKLSYDKSLYDKSSYDKKLFQNSYDKKSYPTAFDSRLQSYDPLRSSNHSYESNSNRGSKPFSSTSNLIDTTSYFQNKNHNASSTSRFSHYDNVKNLRASSNNYQPRSFDKAEL</sequence>